<name>A0A0C9ZDC1_9AGAM</name>
<dbReference type="Proteomes" id="UP000054485">
    <property type="component" value="Unassembled WGS sequence"/>
</dbReference>
<organism evidence="1 2">
    <name type="scientific">Suillus luteus UH-Slu-Lm8-n1</name>
    <dbReference type="NCBI Taxonomy" id="930992"/>
    <lineage>
        <taxon>Eukaryota</taxon>
        <taxon>Fungi</taxon>
        <taxon>Dikarya</taxon>
        <taxon>Basidiomycota</taxon>
        <taxon>Agaricomycotina</taxon>
        <taxon>Agaricomycetes</taxon>
        <taxon>Agaricomycetidae</taxon>
        <taxon>Boletales</taxon>
        <taxon>Suillineae</taxon>
        <taxon>Suillaceae</taxon>
        <taxon>Suillus</taxon>
    </lineage>
</organism>
<evidence type="ECO:0000313" key="1">
    <source>
        <dbReference type="EMBL" id="KIK35485.1"/>
    </source>
</evidence>
<gene>
    <name evidence="1" type="ORF">CY34DRAFT_812109</name>
</gene>
<proteinExistence type="predicted"/>
<dbReference type="InParanoid" id="A0A0C9ZDC1"/>
<reference evidence="2" key="2">
    <citation type="submission" date="2015-01" db="EMBL/GenBank/DDBJ databases">
        <title>Evolutionary Origins and Diversification of the Mycorrhizal Mutualists.</title>
        <authorList>
            <consortium name="DOE Joint Genome Institute"/>
            <consortium name="Mycorrhizal Genomics Consortium"/>
            <person name="Kohler A."/>
            <person name="Kuo A."/>
            <person name="Nagy L.G."/>
            <person name="Floudas D."/>
            <person name="Copeland A."/>
            <person name="Barry K.W."/>
            <person name="Cichocki N."/>
            <person name="Veneault-Fourrey C."/>
            <person name="LaButti K."/>
            <person name="Lindquist E.A."/>
            <person name="Lipzen A."/>
            <person name="Lundell T."/>
            <person name="Morin E."/>
            <person name="Murat C."/>
            <person name="Riley R."/>
            <person name="Ohm R."/>
            <person name="Sun H."/>
            <person name="Tunlid A."/>
            <person name="Henrissat B."/>
            <person name="Grigoriev I.V."/>
            <person name="Hibbett D.S."/>
            <person name="Martin F."/>
        </authorList>
    </citation>
    <scope>NUCLEOTIDE SEQUENCE [LARGE SCALE GENOMIC DNA]</scope>
    <source>
        <strain evidence="2">UH-Slu-Lm8-n1</strain>
    </source>
</reference>
<dbReference type="HOGENOM" id="CLU_3108024_0_0_1"/>
<keyword evidence="2" id="KW-1185">Reference proteome</keyword>
<protein>
    <submittedName>
        <fullName evidence="1">Uncharacterized protein</fullName>
    </submittedName>
</protein>
<accession>A0A0C9ZDC1</accession>
<dbReference type="AlphaFoldDB" id="A0A0C9ZDC1"/>
<reference evidence="1 2" key="1">
    <citation type="submission" date="2014-04" db="EMBL/GenBank/DDBJ databases">
        <authorList>
            <consortium name="DOE Joint Genome Institute"/>
            <person name="Kuo A."/>
            <person name="Ruytinx J."/>
            <person name="Rineau F."/>
            <person name="Colpaert J."/>
            <person name="Kohler A."/>
            <person name="Nagy L.G."/>
            <person name="Floudas D."/>
            <person name="Copeland A."/>
            <person name="Barry K.W."/>
            <person name="Cichocki N."/>
            <person name="Veneault-Fourrey C."/>
            <person name="LaButti K."/>
            <person name="Lindquist E.A."/>
            <person name="Lipzen A."/>
            <person name="Lundell T."/>
            <person name="Morin E."/>
            <person name="Murat C."/>
            <person name="Sun H."/>
            <person name="Tunlid A."/>
            <person name="Henrissat B."/>
            <person name="Grigoriev I.V."/>
            <person name="Hibbett D.S."/>
            <person name="Martin F."/>
            <person name="Nordberg H.P."/>
            <person name="Cantor M.N."/>
            <person name="Hua S.X."/>
        </authorList>
    </citation>
    <scope>NUCLEOTIDE SEQUENCE [LARGE SCALE GENOMIC DNA]</scope>
    <source>
        <strain evidence="1 2">UH-Slu-Lm8-n1</strain>
    </source>
</reference>
<sequence length="51" mass="5767">MKSISFRCGAVTVVPYIGPRSTGQVCQICDRMLRYINQETKYKCECSQGCN</sequence>
<dbReference type="EMBL" id="KN835619">
    <property type="protein sequence ID" value="KIK35485.1"/>
    <property type="molecule type" value="Genomic_DNA"/>
</dbReference>
<evidence type="ECO:0000313" key="2">
    <source>
        <dbReference type="Proteomes" id="UP000054485"/>
    </source>
</evidence>